<dbReference type="RefSeq" id="WP_105981980.1">
    <property type="nucleotide sequence ID" value="NZ_MQUC01000003.1"/>
</dbReference>
<proteinExistence type="predicted"/>
<dbReference type="EMBL" id="MQUC01000003">
    <property type="protein sequence ID" value="PRP66138.1"/>
    <property type="molecule type" value="Genomic_DNA"/>
</dbReference>
<feature type="domain" description="PG-1098 ferredoxin-like" evidence="2">
    <location>
        <begin position="273"/>
        <end position="315"/>
    </location>
</feature>
<evidence type="ECO:0000313" key="4">
    <source>
        <dbReference type="Proteomes" id="UP000239532"/>
    </source>
</evidence>
<dbReference type="GO" id="GO:0032259">
    <property type="term" value="P:methylation"/>
    <property type="evidence" value="ECO:0007669"/>
    <property type="project" value="UniProtKB-KW"/>
</dbReference>
<protein>
    <submittedName>
        <fullName evidence="3">Methyltransferase</fullName>
    </submittedName>
</protein>
<sequence length="387" mass="43773">MNHQLLQPQVRAYLLQHLHENAAVFLLRSHPFQIDNKELAQQLIGLQKAHYKFPVLFENDQVIYPPKVNLEQTSSWETAVYKGSIIKGDSMIDLTGGMGIDDIAFAKAYSTTIHIELDPTLQQIANHNFKALNSGIESHQGNGISFLTSTEETFDLIYLDPSRKTAATNKAVLLADYEPDVTKYQDLLFEKGATIMMKTSPMLDITAGMRQLAHVSQIHIVAVKNEVKELLWILNRNSTQTQVTAVNLATDQPDFKYTLDQDAPIQMAELQKYLYEPNAAIMKSQAFGELSAQFQVSKIDQDAHLFTHDEIIKFPGRSFEVLSVQDYKPKAIKRQFGKGAHAVVTRNFRESVKKIRTIFNFTEHETNYLFFTSIAGRGPVVIEAIKI</sequence>
<dbReference type="Pfam" id="PF18096">
    <property type="entry name" value="Thump_like"/>
    <property type="match status" value="1"/>
</dbReference>
<dbReference type="Gene3D" id="1.10.10.1110">
    <property type="entry name" value="Methyltransferase PG1098, N-terminal domain"/>
    <property type="match status" value="1"/>
</dbReference>
<reference evidence="3 4" key="1">
    <citation type="submission" date="2016-11" db="EMBL/GenBank/DDBJ databases">
        <title>Trade-off between light-utilization and light-protection in marine flavobacteria.</title>
        <authorList>
            <person name="Kumagai Y."/>
        </authorList>
    </citation>
    <scope>NUCLEOTIDE SEQUENCE [LARGE SCALE GENOMIC DNA]</scope>
    <source>
        <strain evidence="3 4">JCM 17109</strain>
    </source>
</reference>
<dbReference type="OrthoDB" id="1000417at2"/>
<accession>A0A2S9WRL5</accession>
<dbReference type="Pfam" id="PF22013">
    <property type="entry name" value="PG_1098_Fer"/>
    <property type="match status" value="1"/>
</dbReference>
<gene>
    <name evidence="3" type="ORF">BST86_03065</name>
</gene>
<dbReference type="InterPro" id="IPR029063">
    <property type="entry name" value="SAM-dependent_MTases_sf"/>
</dbReference>
<name>A0A2S9WRL5_9FLAO</name>
<organism evidence="3 4">
    <name type="scientific">Nonlabens agnitus</name>
    <dbReference type="NCBI Taxonomy" id="870484"/>
    <lineage>
        <taxon>Bacteria</taxon>
        <taxon>Pseudomonadati</taxon>
        <taxon>Bacteroidota</taxon>
        <taxon>Flavobacteriia</taxon>
        <taxon>Flavobacteriales</taxon>
        <taxon>Flavobacteriaceae</taxon>
        <taxon>Nonlabens</taxon>
    </lineage>
</organism>
<dbReference type="InterPro" id="IPR041497">
    <property type="entry name" value="Thump-like"/>
</dbReference>
<dbReference type="AlphaFoldDB" id="A0A2S9WRL5"/>
<evidence type="ECO:0000259" key="2">
    <source>
        <dbReference type="Pfam" id="PF22013"/>
    </source>
</evidence>
<dbReference type="Gene3D" id="3.40.50.150">
    <property type="entry name" value="Vaccinia Virus protein VP39"/>
    <property type="match status" value="1"/>
</dbReference>
<evidence type="ECO:0000313" key="3">
    <source>
        <dbReference type="EMBL" id="PRP66138.1"/>
    </source>
</evidence>
<keyword evidence="3" id="KW-0808">Transferase</keyword>
<dbReference type="SUPFAM" id="SSF53335">
    <property type="entry name" value="S-adenosyl-L-methionine-dependent methyltransferases"/>
    <property type="match status" value="1"/>
</dbReference>
<comment type="caution">
    <text evidence="3">The sequence shown here is derived from an EMBL/GenBank/DDBJ whole genome shotgun (WGS) entry which is preliminary data.</text>
</comment>
<keyword evidence="3" id="KW-0489">Methyltransferase</keyword>
<dbReference type="CDD" id="cd02440">
    <property type="entry name" value="AdoMet_MTases"/>
    <property type="match status" value="1"/>
</dbReference>
<evidence type="ECO:0000259" key="1">
    <source>
        <dbReference type="Pfam" id="PF18096"/>
    </source>
</evidence>
<dbReference type="GO" id="GO:0008168">
    <property type="term" value="F:methyltransferase activity"/>
    <property type="evidence" value="ECO:0007669"/>
    <property type="project" value="UniProtKB-KW"/>
</dbReference>
<feature type="domain" description="THUMP-like" evidence="1">
    <location>
        <begin position="316"/>
        <end position="382"/>
    </location>
</feature>
<dbReference type="Proteomes" id="UP000239532">
    <property type="component" value="Unassembled WGS sequence"/>
</dbReference>
<keyword evidence="4" id="KW-1185">Reference proteome</keyword>
<dbReference type="InterPro" id="IPR054168">
    <property type="entry name" value="PG_1098_Fer"/>
</dbReference>